<proteinExistence type="predicted"/>
<dbReference type="InterPro" id="IPR014626">
    <property type="entry name" value="Sig_transdc_resp-reg_put"/>
</dbReference>
<evidence type="ECO:0000259" key="2">
    <source>
        <dbReference type="PROSITE" id="PS50110"/>
    </source>
</evidence>
<comment type="caution">
    <text evidence="4">The sequence shown here is derived from an EMBL/GenBank/DDBJ whole genome shotgun (WGS) entry which is preliminary data.</text>
</comment>
<organism evidence="4">
    <name type="scientific">Coralloluteibacterium stylophorae</name>
    <dbReference type="NCBI Taxonomy" id="1776034"/>
    <lineage>
        <taxon>Bacteria</taxon>
        <taxon>Pseudomonadati</taxon>
        <taxon>Pseudomonadota</taxon>
        <taxon>Gammaproteobacteria</taxon>
        <taxon>Lysobacterales</taxon>
        <taxon>Lysobacteraceae</taxon>
        <taxon>Coralloluteibacterium</taxon>
    </lineage>
</organism>
<dbReference type="Pfam" id="PF08668">
    <property type="entry name" value="HDOD"/>
    <property type="match status" value="1"/>
</dbReference>
<dbReference type="SUPFAM" id="SSF52172">
    <property type="entry name" value="CheY-like"/>
    <property type="match status" value="1"/>
</dbReference>
<feature type="modified residue" description="4-aspartylphosphate" evidence="1">
    <location>
        <position position="53"/>
    </location>
</feature>
<feature type="domain" description="HDOD" evidence="3">
    <location>
        <begin position="136"/>
        <end position="310"/>
    </location>
</feature>
<sequence length="374" mass="39966">MRVLIAARAEGADAELAQALGEFGVDWQVEWKADPAAAGSGSAFDAADVVVADAHAPGGVDLLQAARLRNPRAVRILLLDEGEEPNALRALENTHRFMRRPILADELVAAVENVVELQELLDAPDLRETIGRIGALPPPPRLYLELHRKLEDPRTTARTVTALIAQDPVTAAKVLRLCNSAYFAFSRKVADIRSAVVRIGYDSIRRLVLAGEIFSLQPPPGIDRDALSRRGLVASRLASRLLQGPSADLAATAAGVAEVGMLLPGVRIPNADGTGTVSRGPHYAEAGAYLLGLWGLPMPIVEAVANQREPSRSHFRGFWIGGAVHVATSLASGYPLDHAYLANLGLSGRVPQWERMAEELAAMPGDPLELTALD</sequence>
<reference evidence="4" key="1">
    <citation type="submission" date="2021-04" db="EMBL/GenBank/DDBJ databases">
        <authorList>
            <person name="Karlyshev A.V."/>
        </authorList>
    </citation>
    <scope>NUCLEOTIDE SEQUENCE</scope>
    <source>
        <strain evidence="4">LMG 29479</strain>
    </source>
</reference>
<gene>
    <name evidence="4" type="ORF">KB893_07520</name>
</gene>
<protein>
    <submittedName>
        <fullName evidence="4">HDOD domain-containing protein</fullName>
    </submittedName>
</protein>
<dbReference type="PROSITE" id="PS51833">
    <property type="entry name" value="HDOD"/>
    <property type="match status" value="1"/>
</dbReference>
<dbReference type="PANTHER" id="PTHR33525:SF6">
    <property type="entry name" value="HDOD DOMAIN-CONTAINING PROTEIN"/>
    <property type="match status" value="1"/>
</dbReference>
<dbReference type="InterPro" id="IPR011006">
    <property type="entry name" value="CheY-like_superfamily"/>
</dbReference>
<evidence type="ECO:0000256" key="1">
    <source>
        <dbReference type="PROSITE-ProRule" id="PRU00169"/>
    </source>
</evidence>
<evidence type="ECO:0000259" key="3">
    <source>
        <dbReference type="PROSITE" id="PS51833"/>
    </source>
</evidence>
<dbReference type="Gene3D" id="1.10.3210.10">
    <property type="entry name" value="Hypothetical protein af1432"/>
    <property type="match status" value="1"/>
</dbReference>
<dbReference type="PIRSF" id="PIRSF036883">
    <property type="entry name" value="RR_HD-GYP_mod"/>
    <property type="match status" value="1"/>
</dbReference>
<dbReference type="GO" id="GO:0000160">
    <property type="term" value="P:phosphorelay signal transduction system"/>
    <property type="evidence" value="ECO:0007669"/>
    <property type="project" value="InterPro"/>
</dbReference>
<dbReference type="InterPro" id="IPR013976">
    <property type="entry name" value="HDOD"/>
</dbReference>
<name>A0A8J7VSK7_9GAMM</name>
<dbReference type="AlphaFoldDB" id="A0A8J7VSK7"/>
<dbReference type="InterPro" id="IPR052340">
    <property type="entry name" value="RNase_Y/CdgJ"/>
</dbReference>
<dbReference type="PROSITE" id="PS50110">
    <property type="entry name" value="RESPONSE_REGULATORY"/>
    <property type="match status" value="1"/>
</dbReference>
<dbReference type="PANTHER" id="PTHR33525">
    <property type="match status" value="1"/>
</dbReference>
<feature type="domain" description="Response regulatory" evidence="2">
    <location>
        <begin position="2"/>
        <end position="115"/>
    </location>
</feature>
<dbReference type="Gene3D" id="3.40.50.2300">
    <property type="match status" value="1"/>
</dbReference>
<keyword evidence="1" id="KW-0597">Phosphoprotein</keyword>
<dbReference type="EMBL" id="JAGQFT010000047">
    <property type="protein sequence ID" value="MBR0562360.1"/>
    <property type="molecule type" value="Genomic_DNA"/>
</dbReference>
<dbReference type="SUPFAM" id="SSF109604">
    <property type="entry name" value="HD-domain/PDEase-like"/>
    <property type="match status" value="1"/>
</dbReference>
<evidence type="ECO:0000313" key="4">
    <source>
        <dbReference type="EMBL" id="MBR0562360.1"/>
    </source>
</evidence>
<dbReference type="InterPro" id="IPR001789">
    <property type="entry name" value="Sig_transdc_resp-reg_receiver"/>
</dbReference>
<accession>A0A8J7VSK7</accession>